<protein>
    <submittedName>
        <fullName evidence="3">Uncharacterized protein</fullName>
    </submittedName>
</protein>
<evidence type="ECO:0000313" key="3">
    <source>
        <dbReference type="EMBL" id="QGR08632.1"/>
    </source>
</evidence>
<feature type="transmembrane region" description="Helical" evidence="1">
    <location>
        <begin position="70"/>
        <end position="86"/>
    </location>
</feature>
<gene>
    <name evidence="3" type="ORF">CTZ24_00255</name>
    <name evidence="2" type="ORF">Q3404_17015</name>
</gene>
<evidence type="ECO:0000256" key="1">
    <source>
        <dbReference type="SAM" id="Phobius"/>
    </source>
</evidence>
<reference evidence="2" key="3">
    <citation type="submission" date="2023-07" db="EMBL/GenBank/DDBJ databases">
        <title>The extreme plant-growth-promoting properties of Pantoea phytobeneficialis PF55 revealed by functional and genomic analysis.</title>
        <authorList>
            <person name="Nascimento F.X."/>
            <person name="Marcio R.J."/>
        </authorList>
    </citation>
    <scope>NUCLEOTIDE SEQUENCE</scope>
    <source>
        <strain evidence="2">PF55</strain>
    </source>
</reference>
<proteinExistence type="predicted"/>
<accession>A0AAP9H8S3</accession>
<evidence type="ECO:0000313" key="4">
    <source>
        <dbReference type="Proteomes" id="UP000424872"/>
    </source>
</evidence>
<dbReference type="Proteomes" id="UP000424872">
    <property type="component" value="Chromosome"/>
</dbReference>
<reference evidence="3" key="2">
    <citation type="journal article" date="2020" name="Environ. Microbiol.">
        <title>The extreme plant-growth-promoting properties of Pantoea phytobeneficialis MSR2 revealed by functional and genomic analysis.</title>
        <authorList>
            <person name="Nascimento F.X."/>
            <person name="Hernandez A.G."/>
            <person name="Glick B.R."/>
            <person name="Rossi M.J."/>
        </authorList>
    </citation>
    <scope>NUCLEOTIDE SEQUENCE</scope>
    <source>
        <strain evidence="3">MSR2</strain>
    </source>
</reference>
<dbReference type="KEGG" id="ppho:CTZ24_00255"/>
<reference evidence="4" key="1">
    <citation type="submission" date="2017-11" db="EMBL/GenBank/DDBJ databases">
        <title>Genome sequence of Pantoea sp. MSR2.</title>
        <authorList>
            <person name="Nascimento F.X."/>
        </authorList>
    </citation>
    <scope>NUCLEOTIDE SEQUENCE [LARGE SCALE GENOMIC DNA]</scope>
    <source>
        <strain evidence="4">MSR2</strain>
    </source>
</reference>
<name>A0AAP9H8S3_9GAMM</name>
<feature type="transmembrane region" description="Helical" evidence="1">
    <location>
        <begin position="12"/>
        <end position="31"/>
    </location>
</feature>
<dbReference type="Proteomes" id="UP001171299">
    <property type="component" value="Unassembled WGS sequence"/>
</dbReference>
<keyword evidence="5" id="KW-1185">Reference proteome</keyword>
<dbReference type="AlphaFoldDB" id="A0AAP9H8S3"/>
<organism evidence="3 4">
    <name type="scientific">Pantoea phytobeneficialis</name>
    <dbReference type="NCBI Taxonomy" id="2052056"/>
    <lineage>
        <taxon>Bacteria</taxon>
        <taxon>Pseudomonadati</taxon>
        <taxon>Pseudomonadota</taxon>
        <taxon>Gammaproteobacteria</taxon>
        <taxon>Enterobacterales</taxon>
        <taxon>Erwiniaceae</taxon>
        <taxon>Pantoea</taxon>
    </lineage>
</organism>
<feature type="transmembrane region" description="Helical" evidence="1">
    <location>
        <begin position="92"/>
        <end position="114"/>
    </location>
</feature>
<evidence type="ECO:0000313" key="5">
    <source>
        <dbReference type="Proteomes" id="UP001171299"/>
    </source>
</evidence>
<dbReference type="EMBL" id="JAUOOM010000017">
    <property type="protein sequence ID" value="MDO6408272.1"/>
    <property type="molecule type" value="Genomic_DNA"/>
</dbReference>
<dbReference type="EMBL" id="CP024636">
    <property type="protein sequence ID" value="QGR08632.1"/>
    <property type="molecule type" value="Genomic_DNA"/>
</dbReference>
<keyword evidence="1" id="KW-1133">Transmembrane helix</keyword>
<keyword evidence="1" id="KW-0472">Membrane</keyword>
<evidence type="ECO:0000313" key="2">
    <source>
        <dbReference type="EMBL" id="MDO6408272.1"/>
    </source>
</evidence>
<sequence>MRDNLFILGRELSAFFISGLVLVFAMAMVYIDVNWMNDAMKETSFTEVTQEIMLAINAGLFFIASRQRPALILVGGFFTCMLIRELDFLFDIIKHGCWVWFALAVTAASLAMALRQPKQILPGLVELVQHRSWQMMASGLLAVLVFSRLFGMHQLWEHLMLDGYNRVVKNMAEEGSELLGYSLCLIASVRYLWQTRPQLANAPAAAKASSNMNHAQPQIATR</sequence>
<keyword evidence="1" id="KW-0812">Transmembrane</keyword>
<feature type="transmembrane region" description="Helical" evidence="1">
    <location>
        <begin position="135"/>
        <end position="156"/>
    </location>
</feature>
<dbReference type="RefSeq" id="WP_036625895.1">
    <property type="nucleotide sequence ID" value="NZ_CP024636.1"/>
</dbReference>